<feature type="domain" description="CCHC-type" evidence="2">
    <location>
        <begin position="151"/>
        <end position="164"/>
    </location>
</feature>
<dbReference type="InterPro" id="IPR001878">
    <property type="entry name" value="Znf_CCHC"/>
</dbReference>
<dbReference type="SUPFAM" id="SSF57756">
    <property type="entry name" value="Retrovirus zinc finger-like domains"/>
    <property type="match status" value="1"/>
</dbReference>
<evidence type="ECO:0000259" key="2">
    <source>
        <dbReference type="Pfam" id="PF00098"/>
    </source>
</evidence>
<dbReference type="AlphaFoldDB" id="A0AAN7BH54"/>
<feature type="region of interest" description="Disordered" evidence="1">
    <location>
        <begin position="97"/>
        <end position="146"/>
    </location>
</feature>
<gene>
    <name evidence="3" type="ORF">QBC38DRAFT_517271</name>
</gene>
<organism evidence="3 4">
    <name type="scientific">Podospora fimiseda</name>
    <dbReference type="NCBI Taxonomy" id="252190"/>
    <lineage>
        <taxon>Eukaryota</taxon>
        <taxon>Fungi</taxon>
        <taxon>Dikarya</taxon>
        <taxon>Ascomycota</taxon>
        <taxon>Pezizomycotina</taxon>
        <taxon>Sordariomycetes</taxon>
        <taxon>Sordariomycetidae</taxon>
        <taxon>Sordariales</taxon>
        <taxon>Podosporaceae</taxon>
        <taxon>Podospora</taxon>
    </lineage>
</organism>
<dbReference type="Proteomes" id="UP001301958">
    <property type="component" value="Unassembled WGS sequence"/>
</dbReference>
<sequence>MYGEPDEEKAAEDRLERLAQTTLTSANATLLHRDTFRVNWADTVLKNKFYRGVKPKVKDELIKKDRHAFTLDEYINKAIIIDNRIFERSMEDKGVYRNPQVPKTINTPKKCHPNSTSYGTDSRPMDIGAAQHSQTPQGRYGSKRKDKSKVTCFNCDRLGHYAREYRSPKNFKPVQFADTDRVVRMIHREDDDPFTG</sequence>
<reference evidence="3" key="2">
    <citation type="submission" date="2023-05" db="EMBL/GenBank/DDBJ databases">
        <authorList>
            <consortium name="Lawrence Berkeley National Laboratory"/>
            <person name="Steindorff A."/>
            <person name="Hensen N."/>
            <person name="Bonometti L."/>
            <person name="Westerberg I."/>
            <person name="Brannstrom I.O."/>
            <person name="Guillou S."/>
            <person name="Cros-Aarteil S."/>
            <person name="Calhoun S."/>
            <person name="Haridas S."/>
            <person name="Kuo A."/>
            <person name="Mondo S."/>
            <person name="Pangilinan J."/>
            <person name="Riley R."/>
            <person name="Labutti K."/>
            <person name="Andreopoulos B."/>
            <person name="Lipzen A."/>
            <person name="Chen C."/>
            <person name="Yanf M."/>
            <person name="Daum C."/>
            <person name="Ng V."/>
            <person name="Clum A."/>
            <person name="Ohm R."/>
            <person name="Martin F."/>
            <person name="Silar P."/>
            <person name="Natvig D."/>
            <person name="Lalanne C."/>
            <person name="Gautier V."/>
            <person name="Ament-Velasquez S.L."/>
            <person name="Kruys A."/>
            <person name="Hutchinson M.I."/>
            <person name="Powell A.J."/>
            <person name="Barry K."/>
            <person name="Miller A.N."/>
            <person name="Grigoriev I.V."/>
            <person name="Debuchy R."/>
            <person name="Gladieux P."/>
            <person name="Thoren M.H."/>
            <person name="Johannesson H."/>
        </authorList>
    </citation>
    <scope>NUCLEOTIDE SEQUENCE</scope>
    <source>
        <strain evidence="3">CBS 990.96</strain>
    </source>
</reference>
<dbReference type="GO" id="GO:0008270">
    <property type="term" value="F:zinc ion binding"/>
    <property type="evidence" value="ECO:0007669"/>
    <property type="project" value="InterPro"/>
</dbReference>
<dbReference type="Gene3D" id="4.10.60.10">
    <property type="entry name" value="Zinc finger, CCHC-type"/>
    <property type="match status" value="1"/>
</dbReference>
<feature type="compositionally biased region" description="Polar residues" evidence="1">
    <location>
        <begin position="101"/>
        <end position="120"/>
    </location>
</feature>
<reference evidence="3" key="1">
    <citation type="journal article" date="2023" name="Mol. Phylogenet. Evol.">
        <title>Genome-scale phylogeny and comparative genomics of the fungal order Sordariales.</title>
        <authorList>
            <person name="Hensen N."/>
            <person name="Bonometti L."/>
            <person name="Westerberg I."/>
            <person name="Brannstrom I.O."/>
            <person name="Guillou S."/>
            <person name="Cros-Aarteil S."/>
            <person name="Calhoun S."/>
            <person name="Haridas S."/>
            <person name="Kuo A."/>
            <person name="Mondo S."/>
            <person name="Pangilinan J."/>
            <person name="Riley R."/>
            <person name="LaButti K."/>
            <person name="Andreopoulos B."/>
            <person name="Lipzen A."/>
            <person name="Chen C."/>
            <person name="Yan M."/>
            <person name="Daum C."/>
            <person name="Ng V."/>
            <person name="Clum A."/>
            <person name="Steindorff A."/>
            <person name="Ohm R.A."/>
            <person name="Martin F."/>
            <person name="Silar P."/>
            <person name="Natvig D.O."/>
            <person name="Lalanne C."/>
            <person name="Gautier V."/>
            <person name="Ament-Velasquez S.L."/>
            <person name="Kruys A."/>
            <person name="Hutchinson M.I."/>
            <person name="Powell A.J."/>
            <person name="Barry K."/>
            <person name="Miller A.N."/>
            <person name="Grigoriev I.V."/>
            <person name="Debuchy R."/>
            <person name="Gladieux P."/>
            <person name="Hiltunen Thoren M."/>
            <person name="Johannesson H."/>
        </authorList>
    </citation>
    <scope>NUCLEOTIDE SEQUENCE</scope>
    <source>
        <strain evidence="3">CBS 990.96</strain>
    </source>
</reference>
<evidence type="ECO:0000256" key="1">
    <source>
        <dbReference type="SAM" id="MobiDB-lite"/>
    </source>
</evidence>
<protein>
    <recommendedName>
        <fullName evidence="2">CCHC-type domain-containing protein</fullName>
    </recommendedName>
</protein>
<dbReference type="Pfam" id="PF00098">
    <property type="entry name" value="zf-CCHC"/>
    <property type="match status" value="1"/>
</dbReference>
<comment type="caution">
    <text evidence="3">The sequence shown here is derived from an EMBL/GenBank/DDBJ whole genome shotgun (WGS) entry which is preliminary data.</text>
</comment>
<accession>A0AAN7BH54</accession>
<dbReference type="GO" id="GO:0003676">
    <property type="term" value="F:nucleic acid binding"/>
    <property type="evidence" value="ECO:0007669"/>
    <property type="project" value="InterPro"/>
</dbReference>
<evidence type="ECO:0000313" key="3">
    <source>
        <dbReference type="EMBL" id="KAK4223241.1"/>
    </source>
</evidence>
<evidence type="ECO:0000313" key="4">
    <source>
        <dbReference type="Proteomes" id="UP001301958"/>
    </source>
</evidence>
<name>A0AAN7BH54_9PEZI</name>
<proteinExistence type="predicted"/>
<keyword evidence="4" id="KW-1185">Reference proteome</keyword>
<dbReference type="InterPro" id="IPR036875">
    <property type="entry name" value="Znf_CCHC_sf"/>
</dbReference>
<dbReference type="EMBL" id="MU865433">
    <property type="protein sequence ID" value="KAK4223241.1"/>
    <property type="molecule type" value="Genomic_DNA"/>
</dbReference>